<organism evidence="2 3">
    <name type="scientific">Polyrhizophydium stewartii</name>
    <dbReference type="NCBI Taxonomy" id="2732419"/>
    <lineage>
        <taxon>Eukaryota</taxon>
        <taxon>Fungi</taxon>
        <taxon>Fungi incertae sedis</taxon>
        <taxon>Chytridiomycota</taxon>
        <taxon>Chytridiomycota incertae sedis</taxon>
        <taxon>Chytridiomycetes</taxon>
        <taxon>Rhizophydiales</taxon>
        <taxon>Rhizophydiales incertae sedis</taxon>
        <taxon>Polyrhizophydium</taxon>
    </lineage>
</organism>
<dbReference type="Gene3D" id="2.60.120.590">
    <property type="entry name" value="Alpha-ketoglutarate-dependent dioxygenase AlkB-like"/>
    <property type="match status" value="1"/>
</dbReference>
<dbReference type="InterPro" id="IPR005123">
    <property type="entry name" value="Oxoglu/Fe-dep_dioxygenase_dom"/>
</dbReference>
<dbReference type="Pfam" id="PF13532">
    <property type="entry name" value="2OG-FeII_Oxy_2"/>
    <property type="match status" value="1"/>
</dbReference>
<evidence type="ECO:0000313" key="3">
    <source>
        <dbReference type="Proteomes" id="UP001527925"/>
    </source>
</evidence>
<proteinExistence type="predicted"/>
<reference evidence="2 3" key="1">
    <citation type="submission" date="2023-09" db="EMBL/GenBank/DDBJ databases">
        <title>Pangenome analysis of Batrachochytrium dendrobatidis and related Chytrids.</title>
        <authorList>
            <person name="Yacoub M.N."/>
            <person name="Stajich J.E."/>
            <person name="James T.Y."/>
        </authorList>
    </citation>
    <scope>NUCLEOTIDE SEQUENCE [LARGE SCALE GENOMIC DNA]</scope>
    <source>
        <strain evidence="2 3">JEL0888</strain>
    </source>
</reference>
<comment type="caution">
    <text evidence="2">The sequence shown here is derived from an EMBL/GenBank/DDBJ whole genome shotgun (WGS) entry which is preliminary data.</text>
</comment>
<protein>
    <recommendedName>
        <fullName evidence="1">Fe2OG dioxygenase domain-containing protein</fullName>
    </recommendedName>
</protein>
<feature type="domain" description="Fe2OG dioxygenase" evidence="1">
    <location>
        <begin position="95"/>
        <end position="197"/>
    </location>
</feature>
<accession>A0ABR4NGN8</accession>
<sequence>MAVEDAADARLPGLRLLRDFVSEADEAALVAAVDGRPWCGRGVAPNPELRRRTQQDGFLFLYRTRTVVERLGPLPPFVQPLVARMQAHGVFAAEPPNHLLVNEYDLGQGIMAHTDSTAIFGDTVTSLSLLSDCVMTFVDKATGASVPVVLPRRSLLVMTGHARTQCTHEISKDAVETAAGAVVHRDRRISLTLRTILPEAMPSPGPQAHVASE</sequence>
<dbReference type="PANTHER" id="PTHR12463:SF1">
    <property type="entry name" value="2-OXOGLUTARATE AND FE-DEPENDENT OXYGENASE FAMILY PROTEIN"/>
    <property type="match status" value="1"/>
</dbReference>
<dbReference type="InterPro" id="IPR032857">
    <property type="entry name" value="ALKBH4"/>
</dbReference>
<dbReference type="InterPro" id="IPR027450">
    <property type="entry name" value="AlkB-like"/>
</dbReference>
<dbReference type="SUPFAM" id="SSF51197">
    <property type="entry name" value="Clavaminate synthase-like"/>
    <property type="match status" value="1"/>
</dbReference>
<dbReference type="InterPro" id="IPR037151">
    <property type="entry name" value="AlkB-like_sf"/>
</dbReference>
<dbReference type="PANTHER" id="PTHR12463">
    <property type="entry name" value="OXYGENASE-RELATED"/>
    <property type="match status" value="1"/>
</dbReference>
<dbReference type="EMBL" id="JADGIZ020000005">
    <property type="protein sequence ID" value="KAL2918697.1"/>
    <property type="molecule type" value="Genomic_DNA"/>
</dbReference>
<evidence type="ECO:0000313" key="2">
    <source>
        <dbReference type="EMBL" id="KAL2918697.1"/>
    </source>
</evidence>
<dbReference type="Proteomes" id="UP001527925">
    <property type="component" value="Unassembled WGS sequence"/>
</dbReference>
<evidence type="ECO:0000259" key="1">
    <source>
        <dbReference type="PROSITE" id="PS51471"/>
    </source>
</evidence>
<keyword evidence="3" id="KW-1185">Reference proteome</keyword>
<gene>
    <name evidence="2" type="ORF">HK105_201531</name>
</gene>
<name>A0ABR4NGN8_9FUNG</name>
<dbReference type="PROSITE" id="PS51471">
    <property type="entry name" value="FE2OG_OXY"/>
    <property type="match status" value="1"/>
</dbReference>